<reference evidence="1 2" key="1">
    <citation type="submission" date="2024-07" db="EMBL/GenBank/DDBJ databases">
        <title>Section-level genome sequencing and comparative genomics of Aspergillus sections Usti and Cavernicolus.</title>
        <authorList>
            <consortium name="Lawrence Berkeley National Laboratory"/>
            <person name="Nybo J.L."/>
            <person name="Vesth T.C."/>
            <person name="Theobald S."/>
            <person name="Frisvad J.C."/>
            <person name="Larsen T.O."/>
            <person name="Kjaerboelling I."/>
            <person name="Rothschild-Mancinelli K."/>
            <person name="Lyhne E.K."/>
            <person name="Kogle M.E."/>
            <person name="Barry K."/>
            <person name="Clum A."/>
            <person name="Na H."/>
            <person name="Ledsgaard L."/>
            <person name="Lin J."/>
            <person name="Lipzen A."/>
            <person name="Kuo A."/>
            <person name="Riley R."/>
            <person name="Mondo S."/>
            <person name="LaButti K."/>
            <person name="Haridas S."/>
            <person name="Pangalinan J."/>
            <person name="Salamov A.A."/>
            <person name="Simmons B.A."/>
            <person name="Magnuson J.K."/>
            <person name="Chen J."/>
            <person name="Drula E."/>
            <person name="Henrissat B."/>
            <person name="Wiebenga A."/>
            <person name="Lubbers R.J."/>
            <person name="Gomes A.C."/>
            <person name="Makela M.R."/>
            <person name="Stajich J."/>
            <person name="Grigoriev I.V."/>
            <person name="Mortensen U.H."/>
            <person name="De vries R.P."/>
            <person name="Baker S.E."/>
            <person name="Andersen M.R."/>
        </authorList>
    </citation>
    <scope>NUCLEOTIDE SEQUENCE [LARGE SCALE GENOMIC DNA]</scope>
    <source>
        <strain evidence="1 2">CBS 600.67</strain>
    </source>
</reference>
<accession>A0ABR4IBM4</accession>
<organism evidence="1 2">
    <name type="scientific">Aspergillus cavernicola</name>
    <dbReference type="NCBI Taxonomy" id="176166"/>
    <lineage>
        <taxon>Eukaryota</taxon>
        <taxon>Fungi</taxon>
        <taxon>Dikarya</taxon>
        <taxon>Ascomycota</taxon>
        <taxon>Pezizomycotina</taxon>
        <taxon>Eurotiomycetes</taxon>
        <taxon>Eurotiomycetidae</taxon>
        <taxon>Eurotiales</taxon>
        <taxon>Aspergillaceae</taxon>
        <taxon>Aspergillus</taxon>
        <taxon>Aspergillus subgen. Nidulantes</taxon>
    </lineage>
</organism>
<dbReference type="EMBL" id="JBFXLS010000044">
    <property type="protein sequence ID" value="KAL2824367.1"/>
    <property type="molecule type" value="Genomic_DNA"/>
</dbReference>
<gene>
    <name evidence="1" type="ORF">BDW59DRAFT_147551</name>
</gene>
<evidence type="ECO:0000313" key="2">
    <source>
        <dbReference type="Proteomes" id="UP001610335"/>
    </source>
</evidence>
<keyword evidence="2" id="KW-1185">Reference proteome</keyword>
<proteinExistence type="predicted"/>
<sequence>MPIGPERCSAVIGTPDLTYDYYCALPLYQARNATQDPLDTLRGCCPSPEQNVGFFGTDNCNAYCNATSEETKDEVKICLDHSMQLSEWGCSSGGVGGLFCCWVDGCECFPGCLSSVLFFFFGGVKMMGMGMGSV</sequence>
<comment type="caution">
    <text evidence="1">The sequence shown here is derived from an EMBL/GenBank/DDBJ whole genome shotgun (WGS) entry which is preliminary data.</text>
</comment>
<dbReference type="Proteomes" id="UP001610335">
    <property type="component" value="Unassembled WGS sequence"/>
</dbReference>
<name>A0ABR4IBM4_9EURO</name>
<protein>
    <submittedName>
        <fullName evidence="1">Uncharacterized protein</fullName>
    </submittedName>
</protein>
<evidence type="ECO:0000313" key="1">
    <source>
        <dbReference type="EMBL" id="KAL2824367.1"/>
    </source>
</evidence>